<dbReference type="EnsemblMetazoa" id="ADIR000222-RA">
    <property type="protein sequence ID" value="ADIR000222-PA"/>
    <property type="gene ID" value="ADIR000222"/>
</dbReference>
<dbReference type="VEuPathDB" id="VectorBase:ADIR000222"/>
<proteinExistence type="predicted"/>
<feature type="transmembrane region" description="Helical" evidence="1">
    <location>
        <begin position="472"/>
        <end position="494"/>
    </location>
</feature>
<reference evidence="3" key="1">
    <citation type="submission" date="2013-03" db="EMBL/GenBank/DDBJ databases">
        <title>The Genome Sequence of Anopheles dirus WRAIR2.</title>
        <authorList>
            <consortium name="The Broad Institute Genomics Platform"/>
            <person name="Neafsey D.E."/>
            <person name="Walton C."/>
            <person name="Walker B."/>
            <person name="Young S.K."/>
            <person name="Zeng Q."/>
            <person name="Gargeya S."/>
            <person name="Fitzgerald M."/>
            <person name="Haas B."/>
            <person name="Abouelleil A."/>
            <person name="Allen A.W."/>
            <person name="Alvarado L."/>
            <person name="Arachchi H.M."/>
            <person name="Berlin A.M."/>
            <person name="Chapman S.B."/>
            <person name="Gainer-Dewar J."/>
            <person name="Goldberg J."/>
            <person name="Griggs A."/>
            <person name="Gujja S."/>
            <person name="Hansen M."/>
            <person name="Howarth C."/>
            <person name="Imamovic A."/>
            <person name="Ireland A."/>
            <person name="Larimer J."/>
            <person name="McCowan C."/>
            <person name="Murphy C."/>
            <person name="Pearson M."/>
            <person name="Poon T.W."/>
            <person name="Priest M."/>
            <person name="Roberts A."/>
            <person name="Saif S."/>
            <person name="Shea T."/>
            <person name="Sisk P."/>
            <person name="Sykes S."/>
            <person name="Wortman J."/>
            <person name="Nusbaum C."/>
            <person name="Birren B."/>
        </authorList>
    </citation>
    <scope>NUCLEOTIDE SEQUENCE [LARGE SCALE GENOMIC DNA]</scope>
    <source>
        <strain evidence="3">WRAIR2</strain>
    </source>
</reference>
<keyword evidence="1" id="KW-0472">Membrane</keyword>
<evidence type="ECO:0000313" key="2">
    <source>
        <dbReference type="EnsemblMetazoa" id="ADIR000222-PA"/>
    </source>
</evidence>
<evidence type="ECO:0000256" key="1">
    <source>
        <dbReference type="SAM" id="Phobius"/>
    </source>
</evidence>
<name>A0A182MXW9_9DIPT</name>
<reference evidence="2" key="2">
    <citation type="submission" date="2020-05" db="UniProtKB">
        <authorList>
            <consortium name="EnsemblMetazoa"/>
        </authorList>
    </citation>
    <scope>IDENTIFICATION</scope>
    <source>
        <strain evidence="2">WRAIR2</strain>
    </source>
</reference>
<sequence length="506" mass="58772">MINQSASGAFHTEYLYPMRFHPLGDQFNNQHSIFQTPGIQYHCLQVSVQCLQPYHNVTAPVTPVSTTRKPATRMLLLFFRCEHFVVKYLMYYKSSEFCYKLRIDQLAHRLIGTNPTCRTTLTRPYRIFGDGDRYLLIQYCLREFSDRKDRDQGYWLFVNKRNTPQQNQEILQRLALPEADFQSTNDLLCTTVSLVFDADSPGSCSKTIPNCKWFCDQGLPMANQSASGAFHTEYLFPLRYHPLAEQFNHLHSIFLTPGIHYHCLQLSVQCLRPYHNVSAATPVSVTQDITTRKLLLLFRCEHFVVKYLMSYQSPLLCYELGMDQFAHRLIRTSPTCRITLTRPYRLFGDGDRFLLIQYCLRGLPDKDQGYWLFVNKRNTPQQNQEILQQLALPEADFQSTIGTFSNLSVKASCRCDVFQRYIHTVRHCKKPFLTPYSAQHYQGEHRVSRMNDTNSSEDGIKRPEVQLEGIEMYWFVATLVVVGVGLGVTLYALYVQLDRQEEETIA</sequence>
<dbReference type="AlphaFoldDB" id="A0A182MXW9"/>
<dbReference type="Proteomes" id="UP000075884">
    <property type="component" value="Unassembled WGS sequence"/>
</dbReference>
<evidence type="ECO:0000313" key="3">
    <source>
        <dbReference type="Proteomes" id="UP000075884"/>
    </source>
</evidence>
<keyword evidence="3" id="KW-1185">Reference proteome</keyword>
<organism evidence="2 3">
    <name type="scientific">Anopheles dirus</name>
    <dbReference type="NCBI Taxonomy" id="7168"/>
    <lineage>
        <taxon>Eukaryota</taxon>
        <taxon>Metazoa</taxon>
        <taxon>Ecdysozoa</taxon>
        <taxon>Arthropoda</taxon>
        <taxon>Hexapoda</taxon>
        <taxon>Insecta</taxon>
        <taxon>Pterygota</taxon>
        <taxon>Neoptera</taxon>
        <taxon>Endopterygota</taxon>
        <taxon>Diptera</taxon>
        <taxon>Nematocera</taxon>
        <taxon>Culicoidea</taxon>
        <taxon>Culicidae</taxon>
        <taxon>Anophelinae</taxon>
        <taxon>Anopheles</taxon>
    </lineage>
</organism>
<accession>A0A182MXW9</accession>
<keyword evidence="1" id="KW-0812">Transmembrane</keyword>
<protein>
    <submittedName>
        <fullName evidence="2">Uncharacterized protein</fullName>
    </submittedName>
</protein>
<keyword evidence="1" id="KW-1133">Transmembrane helix</keyword>